<dbReference type="EMBL" id="MT774409">
    <property type="protein sequence ID" value="QOR57702.1"/>
    <property type="molecule type" value="Genomic_DNA"/>
</dbReference>
<evidence type="ECO:0000313" key="1">
    <source>
        <dbReference type="EMBL" id="QOR57702.1"/>
    </source>
</evidence>
<evidence type="ECO:0000313" key="2">
    <source>
        <dbReference type="Proteomes" id="UP000594129"/>
    </source>
</evidence>
<sequence length="83" mass="9434">MKNSALFIILAFALGLGVGLYSGYRNGMRNPDFCNYVENLERVDSCSRVIIDRHDLVDKDGSDEMSDLLQAYHDIDEFLDDNI</sequence>
<reference evidence="1 2" key="1">
    <citation type="submission" date="2020-07" db="EMBL/GenBank/DDBJ databases">
        <title>Taxonomic proposal: Crassvirales, a new order of highly abundant and diverse bacterial viruses.</title>
        <authorList>
            <person name="Shkoporov A.N."/>
            <person name="Stockdale S.R."/>
            <person name="Guerin E."/>
            <person name="Ross R.P."/>
            <person name="Hill C."/>
        </authorList>
    </citation>
    <scope>NUCLEOTIDE SEQUENCE [LARGE SCALE GENOMIC DNA]</scope>
</reference>
<dbReference type="RefSeq" id="YP_010113342.1">
    <property type="nucleotide sequence ID" value="NC_055902.1"/>
</dbReference>
<dbReference type="Proteomes" id="UP000594129">
    <property type="component" value="Segment"/>
</dbReference>
<name>A0A7M1RV37_9CAUD</name>
<proteinExistence type="predicted"/>
<organism evidence="1 2">
    <name type="scientific">uncultured phage cr131_1</name>
    <dbReference type="NCBI Taxonomy" id="2772093"/>
    <lineage>
        <taxon>Viruses</taxon>
        <taxon>Duplodnaviria</taxon>
        <taxon>Heunggongvirae</taxon>
        <taxon>Uroviricota</taxon>
        <taxon>Caudoviricetes</taxon>
        <taxon>Crassvirales</taxon>
        <taxon>Suoliviridae</taxon>
        <taxon>Oafivirinae</taxon>
        <taxon>Cacepaovirus</taxon>
        <taxon>Cacepaovirus simiae</taxon>
    </lineage>
</organism>
<dbReference type="KEGG" id="vg:65131861"/>
<dbReference type="GeneID" id="65131861"/>
<keyword evidence="2" id="KW-1185">Reference proteome</keyword>
<protein>
    <submittedName>
        <fullName evidence="1">Uncharacterized protein</fullName>
    </submittedName>
</protein>
<accession>A0A7M1RV37</accession>